<dbReference type="Proteomes" id="UP000015106">
    <property type="component" value="Chromosome 2"/>
</dbReference>
<name>A0A8R7TH78_TRIUA</name>
<dbReference type="Gramene" id="TuG1812G0200002805.01.T01">
    <property type="protein sequence ID" value="TuG1812G0200002805.01.T01"/>
    <property type="gene ID" value="TuG1812G0200002805.01"/>
</dbReference>
<dbReference type="EnsemblPlants" id="TuG1812G0200002805.01.T01">
    <property type="protein sequence ID" value="TuG1812G0200002805.01.T01"/>
    <property type="gene ID" value="TuG1812G0200002805.01"/>
</dbReference>
<protein>
    <submittedName>
        <fullName evidence="2">Uncharacterized protein</fullName>
    </submittedName>
</protein>
<reference evidence="3" key="1">
    <citation type="journal article" date="2013" name="Nature">
        <title>Draft genome of the wheat A-genome progenitor Triticum urartu.</title>
        <authorList>
            <person name="Ling H.Q."/>
            <person name="Zhao S."/>
            <person name="Liu D."/>
            <person name="Wang J."/>
            <person name="Sun H."/>
            <person name="Zhang C."/>
            <person name="Fan H."/>
            <person name="Li D."/>
            <person name="Dong L."/>
            <person name="Tao Y."/>
            <person name="Gao C."/>
            <person name="Wu H."/>
            <person name="Li Y."/>
            <person name="Cui Y."/>
            <person name="Guo X."/>
            <person name="Zheng S."/>
            <person name="Wang B."/>
            <person name="Yu K."/>
            <person name="Liang Q."/>
            <person name="Yang W."/>
            <person name="Lou X."/>
            <person name="Chen J."/>
            <person name="Feng M."/>
            <person name="Jian J."/>
            <person name="Zhang X."/>
            <person name="Luo G."/>
            <person name="Jiang Y."/>
            <person name="Liu J."/>
            <person name="Wang Z."/>
            <person name="Sha Y."/>
            <person name="Zhang B."/>
            <person name="Wu H."/>
            <person name="Tang D."/>
            <person name="Shen Q."/>
            <person name="Xue P."/>
            <person name="Zou S."/>
            <person name="Wang X."/>
            <person name="Liu X."/>
            <person name="Wang F."/>
            <person name="Yang Y."/>
            <person name="An X."/>
            <person name="Dong Z."/>
            <person name="Zhang K."/>
            <person name="Zhang X."/>
            <person name="Luo M.C."/>
            <person name="Dvorak J."/>
            <person name="Tong Y."/>
            <person name="Wang J."/>
            <person name="Yang H."/>
            <person name="Li Z."/>
            <person name="Wang D."/>
            <person name="Zhang A."/>
            <person name="Wang J."/>
        </authorList>
    </citation>
    <scope>NUCLEOTIDE SEQUENCE</scope>
    <source>
        <strain evidence="3">cv. G1812</strain>
    </source>
</reference>
<evidence type="ECO:0000313" key="2">
    <source>
        <dbReference type="EnsemblPlants" id="TuG1812G0200002805.01.T01"/>
    </source>
</evidence>
<evidence type="ECO:0000313" key="3">
    <source>
        <dbReference type="Proteomes" id="UP000015106"/>
    </source>
</evidence>
<accession>A0A8R7TH78</accession>
<reference evidence="2" key="3">
    <citation type="submission" date="2022-06" db="UniProtKB">
        <authorList>
            <consortium name="EnsemblPlants"/>
        </authorList>
    </citation>
    <scope>IDENTIFICATION</scope>
</reference>
<evidence type="ECO:0000256" key="1">
    <source>
        <dbReference type="SAM" id="MobiDB-lite"/>
    </source>
</evidence>
<organism evidence="2 3">
    <name type="scientific">Triticum urartu</name>
    <name type="common">Red wild einkorn</name>
    <name type="synonym">Crithodium urartu</name>
    <dbReference type="NCBI Taxonomy" id="4572"/>
    <lineage>
        <taxon>Eukaryota</taxon>
        <taxon>Viridiplantae</taxon>
        <taxon>Streptophyta</taxon>
        <taxon>Embryophyta</taxon>
        <taxon>Tracheophyta</taxon>
        <taxon>Spermatophyta</taxon>
        <taxon>Magnoliopsida</taxon>
        <taxon>Liliopsida</taxon>
        <taxon>Poales</taxon>
        <taxon>Poaceae</taxon>
        <taxon>BOP clade</taxon>
        <taxon>Pooideae</taxon>
        <taxon>Triticodae</taxon>
        <taxon>Triticeae</taxon>
        <taxon>Triticinae</taxon>
        <taxon>Triticum</taxon>
    </lineage>
</organism>
<proteinExistence type="predicted"/>
<dbReference type="AlphaFoldDB" id="A0A8R7TH78"/>
<keyword evidence="3" id="KW-1185">Reference proteome</keyword>
<feature type="region of interest" description="Disordered" evidence="1">
    <location>
        <begin position="34"/>
        <end position="53"/>
    </location>
</feature>
<reference evidence="2" key="2">
    <citation type="submission" date="2018-03" db="EMBL/GenBank/DDBJ databases">
        <title>The Triticum urartu genome reveals the dynamic nature of wheat genome evolution.</title>
        <authorList>
            <person name="Ling H."/>
            <person name="Ma B."/>
            <person name="Shi X."/>
            <person name="Liu H."/>
            <person name="Dong L."/>
            <person name="Sun H."/>
            <person name="Cao Y."/>
            <person name="Gao Q."/>
            <person name="Zheng S."/>
            <person name="Li Y."/>
            <person name="Yu Y."/>
            <person name="Du H."/>
            <person name="Qi M."/>
            <person name="Li Y."/>
            <person name="Yu H."/>
            <person name="Cui Y."/>
            <person name="Wang N."/>
            <person name="Chen C."/>
            <person name="Wu H."/>
            <person name="Zhao Y."/>
            <person name="Zhang J."/>
            <person name="Li Y."/>
            <person name="Zhou W."/>
            <person name="Zhang B."/>
            <person name="Hu W."/>
            <person name="Eijk M."/>
            <person name="Tang J."/>
            <person name="Witsenboer H."/>
            <person name="Zhao S."/>
            <person name="Li Z."/>
            <person name="Zhang A."/>
            <person name="Wang D."/>
            <person name="Liang C."/>
        </authorList>
    </citation>
    <scope>NUCLEOTIDE SEQUENCE [LARGE SCALE GENOMIC DNA]</scope>
    <source>
        <strain evidence="2">cv. G1812</strain>
    </source>
</reference>
<sequence length="115" mass="12244">PPSSSAFASRRSCSRSVAASRSCYPEQRRCFQKLLPSTSSSPPRRAPTTSSPPSRCRFCILSHEQCRVYYIGVSSTSSLQPRASSSSSPPSSAALTTLTALGSTSSTYLRQSSVS</sequence>
<feature type="compositionally biased region" description="Low complexity" evidence="1">
    <location>
        <begin position="36"/>
        <end position="53"/>
    </location>
</feature>